<evidence type="ECO:0000313" key="2">
    <source>
        <dbReference type="EMBL" id="RMP15419.1"/>
    </source>
</evidence>
<dbReference type="AlphaFoldDB" id="A0A3M4B8I4"/>
<evidence type="ECO:0000313" key="3">
    <source>
        <dbReference type="Proteomes" id="UP000281604"/>
    </source>
</evidence>
<dbReference type="Proteomes" id="UP000281604">
    <property type="component" value="Unassembled WGS sequence"/>
</dbReference>
<dbReference type="Gene3D" id="3.40.50.9200">
    <property type="entry name" value="Hypothetical protein MTH538"/>
    <property type="match status" value="1"/>
</dbReference>
<protein>
    <recommendedName>
        <fullName evidence="1">Thoeris protein ThsB TIR-like domain-containing protein</fullName>
    </recommendedName>
</protein>
<dbReference type="EMBL" id="RBQE01000007">
    <property type="protein sequence ID" value="RMP15419.1"/>
    <property type="molecule type" value="Genomic_DNA"/>
</dbReference>
<dbReference type="InterPro" id="IPR036490">
    <property type="entry name" value="ThsB_TIR-like_sf"/>
</dbReference>
<comment type="caution">
    <text evidence="2">The sequence shown here is derived from an EMBL/GenBank/DDBJ whole genome shotgun (WGS) entry which is preliminary data.</text>
</comment>
<evidence type="ECO:0000259" key="1">
    <source>
        <dbReference type="Pfam" id="PF08937"/>
    </source>
</evidence>
<accession>A0A3M4B8I4</accession>
<dbReference type="Pfam" id="PF08937">
    <property type="entry name" value="ThsB_TIR"/>
    <property type="match status" value="1"/>
</dbReference>
<dbReference type="InterPro" id="IPR015032">
    <property type="entry name" value="ThsB__TIR-like_domain"/>
</dbReference>
<organism evidence="2 3">
    <name type="scientific">Pseudomonas syringae pv. persicae</name>
    <dbReference type="NCBI Taxonomy" id="237306"/>
    <lineage>
        <taxon>Bacteria</taxon>
        <taxon>Pseudomonadati</taxon>
        <taxon>Pseudomonadota</taxon>
        <taxon>Gammaproteobacteria</taxon>
        <taxon>Pseudomonadales</taxon>
        <taxon>Pseudomonadaceae</taxon>
        <taxon>Pseudomonas</taxon>
    </lineage>
</organism>
<feature type="domain" description="Thoeris protein ThsB TIR-like" evidence="1">
    <location>
        <begin position="7"/>
        <end position="100"/>
    </location>
</feature>
<sequence>MAKRKVFYSFHFDNDVMRVQQIRNMGVIEGNAAVTANTWEEVKKKGDAAIKAWIEENMSGKSCVVVLIGSDTSKRPWVQYEIKKAWEEGKALLGVYIHNLSCPNKGTSSQGANPFDLYTFKTGDKVVKPLVFNPKSSDAYNDISANLANWIESAITQRNG</sequence>
<name>A0A3M4B8I4_9PSED</name>
<gene>
    <name evidence="2" type="ORF">ALQ30_02670</name>
</gene>
<dbReference type="RefSeq" id="WP_058409530.1">
    <property type="nucleotide sequence ID" value="NZ_RBQE01000007.1"/>
</dbReference>
<dbReference type="GeneID" id="69859655"/>
<proteinExistence type="predicted"/>
<dbReference type="SUPFAM" id="SSF52206">
    <property type="entry name" value="Hypothetical protein MTH538"/>
    <property type="match status" value="1"/>
</dbReference>
<reference evidence="2 3" key="1">
    <citation type="submission" date="2018-08" db="EMBL/GenBank/DDBJ databases">
        <title>Recombination of ecologically and evolutionarily significant loci maintains genetic cohesion in the Pseudomonas syringae species complex.</title>
        <authorList>
            <person name="Dillon M."/>
            <person name="Thakur S."/>
            <person name="Almeida R.N.D."/>
            <person name="Weir B.S."/>
            <person name="Guttman D.S."/>
        </authorList>
    </citation>
    <scope>NUCLEOTIDE SEQUENCE [LARGE SCALE GENOMIC DNA]</scope>
    <source>
        <strain evidence="2 3">ICMP 3706</strain>
    </source>
</reference>